<gene>
    <name evidence="1" type="ORF">OE88DRAFT_1723760</name>
</gene>
<protein>
    <submittedName>
        <fullName evidence="1">Uncharacterized protein</fullName>
    </submittedName>
</protein>
<evidence type="ECO:0000313" key="1">
    <source>
        <dbReference type="EMBL" id="TFK53947.1"/>
    </source>
</evidence>
<organism evidence="1 2">
    <name type="scientific">Heliocybe sulcata</name>
    <dbReference type="NCBI Taxonomy" id="5364"/>
    <lineage>
        <taxon>Eukaryota</taxon>
        <taxon>Fungi</taxon>
        <taxon>Dikarya</taxon>
        <taxon>Basidiomycota</taxon>
        <taxon>Agaricomycotina</taxon>
        <taxon>Agaricomycetes</taxon>
        <taxon>Gloeophyllales</taxon>
        <taxon>Gloeophyllaceae</taxon>
        <taxon>Heliocybe</taxon>
    </lineage>
</organism>
<sequence>MAPNNRRPAGLGRLPCGNIQPVDRNRATIRCTSDQRQSAWAFYNASAKALALAFDGVAELVLDPEDRNSVLGLPSTFRHLLWHLSIKSGYICPCGGHSDPNCTATRRHLPGCHHPHGRAGGNIRPDSRLLRWSEQPCAEELCFKHSLREPACRYSVLKWCDRFDVFHRAPNQE</sequence>
<dbReference type="AlphaFoldDB" id="A0A5C3NAQ4"/>
<keyword evidence="2" id="KW-1185">Reference proteome</keyword>
<dbReference type="Proteomes" id="UP000305948">
    <property type="component" value="Unassembled WGS sequence"/>
</dbReference>
<name>A0A5C3NAQ4_9AGAM</name>
<reference evidence="1 2" key="1">
    <citation type="journal article" date="2019" name="Nat. Ecol. Evol.">
        <title>Megaphylogeny resolves global patterns of mushroom evolution.</title>
        <authorList>
            <person name="Varga T."/>
            <person name="Krizsan K."/>
            <person name="Foldi C."/>
            <person name="Dima B."/>
            <person name="Sanchez-Garcia M."/>
            <person name="Sanchez-Ramirez S."/>
            <person name="Szollosi G.J."/>
            <person name="Szarkandi J.G."/>
            <person name="Papp V."/>
            <person name="Albert L."/>
            <person name="Andreopoulos W."/>
            <person name="Angelini C."/>
            <person name="Antonin V."/>
            <person name="Barry K.W."/>
            <person name="Bougher N.L."/>
            <person name="Buchanan P."/>
            <person name="Buyck B."/>
            <person name="Bense V."/>
            <person name="Catcheside P."/>
            <person name="Chovatia M."/>
            <person name="Cooper J."/>
            <person name="Damon W."/>
            <person name="Desjardin D."/>
            <person name="Finy P."/>
            <person name="Geml J."/>
            <person name="Haridas S."/>
            <person name="Hughes K."/>
            <person name="Justo A."/>
            <person name="Karasinski D."/>
            <person name="Kautmanova I."/>
            <person name="Kiss B."/>
            <person name="Kocsube S."/>
            <person name="Kotiranta H."/>
            <person name="LaButti K.M."/>
            <person name="Lechner B.E."/>
            <person name="Liimatainen K."/>
            <person name="Lipzen A."/>
            <person name="Lukacs Z."/>
            <person name="Mihaltcheva S."/>
            <person name="Morgado L.N."/>
            <person name="Niskanen T."/>
            <person name="Noordeloos M.E."/>
            <person name="Ohm R.A."/>
            <person name="Ortiz-Santana B."/>
            <person name="Ovrebo C."/>
            <person name="Racz N."/>
            <person name="Riley R."/>
            <person name="Savchenko A."/>
            <person name="Shiryaev A."/>
            <person name="Soop K."/>
            <person name="Spirin V."/>
            <person name="Szebenyi C."/>
            <person name="Tomsovsky M."/>
            <person name="Tulloss R.E."/>
            <person name="Uehling J."/>
            <person name="Grigoriev I.V."/>
            <person name="Vagvolgyi C."/>
            <person name="Papp T."/>
            <person name="Martin F.M."/>
            <person name="Miettinen O."/>
            <person name="Hibbett D.S."/>
            <person name="Nagy L.G."/>
        </authorList>
    </citation>
    <scope>NUCLEOTIDE SEQUENCE [LARGE SCALE GENOMIC DNA]</scope>
    <source>
        <strain evidence="1 2">OMC1185</strain>
    </source>
</reference>
<proteinExistence type="predicted"/>
<accession>A0A5C3NAQ4</accession>
<evidence type="ECO:0000313" key="2">
    <source>
        <dbReference type="Proteomes" id="UP000305948"/>
    </source>
</evidence>
<dbReference type="EMBL" id="ML213506">
    <property type="protein sequence ID" value="TFK53947.1"/>
    <property type="molecule type" value="Genomic_DNA"/>
</dbReference>